<dbReference type="SUPFAM" id="SSF48208">
    <property type="entry name" value="Six-hairpin glycosidases"/>
    <property type="match status" value="1"/>
</dbReference>
<name>A0A2R8BV86_9RHOB</name>
<dbReference type="OrthoDB" id="9806359at2"/>
<evidence type="ECO:0000256" key="2">
    <source>
        <dbReference type="ARBA" id="ARBA00023235"/>
    </source>
</evidence>
<evidence type="ECO:0000256" key="1">
    <source>
        <dbReference type="ARBA" id="ARBA00008558"/>
    </source>
</evidence>
<accession>A0A2R8BV86</accession>
<evidence type="ECO:0000313" key="4">
    <source>
        <dbReference type="Proteomes" id="UP000244912"/>
    </source>
</evidence>
<protein>
    <submittedName>
        <fullName evidence="3">Sulfoquinovose isomerase</fullName>
        <ecNumber evidence="3">5.3.1.31</ecNumber>
    </submittedName>
</protein>
<gene>
    <name evidence="3" type="primary">yihS</name>
    <name evidence="3" type="ORF">PAA8504_01897</name>
</gene>
<organism evidence="3 4">
    <name type="scientific">Palleronia abyssalis</name>
    <dbReference type="NCBI Taxonomy" id="1501240"/>
    <lineage>
        <taxon>Bacteria</taxon>
        <taxon>Pseudomonadati</taxon>
        <taxon>Pseudomonadota</taxon>
        <taxon>Alphaproteobacteria</taxon>
        <taxon>Rhodobacterales</taxon>
        <taxon>Roseobacteraceae</taxon>
        <taxon>Palleronia</taxon>
    </lineage>
</organism>
<dbReference type="GO" id="GO:0005975">
    <property type="term" value="P:carbohydrate metabolic process"/>
    <property type="evidence" value="ECO:0007669"/>
    <property type="project" value="InterPro"/>
</dbReference>
<dbReference type="InterPro" id="IPR008928">
    <property type="entry name" value="6-hairpin_glycosidase_sf"/>
</dbReference>
<evidence type="ECO:0000313" key="3">
    <source>
        <dbReference type="EMBL" id="SPJ24072.1"/>
    </source>
</evidence>
<keyword evidence="2 3" id="KW-0413">Isomerase</keyword>
<dbReference type="Pfam" id="PF07221">
    <property type="entry name" value="GlcNAc_2-epim"/>
    <property type="match status" value="1"/>
</dbReference>
<dbReference type="RefSeq" id="WP_108893913.1">
    <property type="nucleotide sequence ID" value="NZ_ONZF01000003.1"/>
</dbReference>
<dbReference type="EMBL" id="ONZF01000003">
    <property type="protein sequence ID" value="SPJ24072.1"/>
    <property type="molecule type" value="Genomic_DNA"/>
</dbReference>
<dbReference type="InterPro" id="IPR010819">
    <property type="entry name" value="AGE/CE"/>
</dbReference>
<sequence>MKIGDMKFEGLWLDDPVHRAFLADDARAHFDFFRASLRPDGRIAALDETGAPRPDAPQELHAVARLVHSYALGQLCGQGGTADVVEAALAALTRDHRDPDHGGYVWAVQDRQIVDGIKLAYGQVFVLLAASTARIAGHSAAEPLFDDVAEVIETRFWDDAAGHLRDEFARDWTPFSTYRGMNANMHGVEAMLTAFEATGDTVWRDRAGRILTFFVGRMAPAHGWRLPEHYNEDWSVDPAYSGDPMFRPAGTTPGHSFELARLSIQHWDLCGRPANDAPAMARRLIERALSDAWLPEGGFAYTLGHDGHVAVADRYWWPVTEAIGAMATLLKVDPRPGDADWYRRLWVFAADHFIDAARGGWFPEVDAEGRHAHAQFAGKPDIYHSLQADLIPLIPSVSRMWEGIGTLKPLADRS</sequence>
<dbReference type="InterPro" id="IPR012341">
    <property type="entry name" value="6hp_glycosidase-like_sf"/>
</dbReference>
<dbReference type="AlphaFoldDB" id="A0A2R8BV86"/>
<comment type="similarity">
    <text evidence="1">Belongs to the N-acylglucosamine 2-epimerase family.</text>
</comment>
<proteinExistence type="inferred from homology"/>
<dbReference type="PANTHER" id="PTHR15108">
    <property type="entry name" value="N-ACYLGLUCOSAMINE-2-EPIMERASE"/>
    <property type="match status" value="1"/>
</dbReference>
<dbReference type="GO" id="GO:0061593">
    <property type="term" value="F:sulfoquinovose isomerase activity"/>
    <property type="evidence" value="ECO:0007669"/>
    <property type="project" value="UniProtKB-EC"/>
</dbReference>
<reference evidence="3 4" key="1">
    <citation type="submission" date="2018-03" db="EMBL/GenBank/DDBJ databases">
        <authorList>
            <person name="Keele B.F."/>
        </authorList>
    </citation>
    <scope>NUCLEOTIDE SEQUENCE [LARGE SCALE GENOMIC DNA]</scope>
    <source>
        <strain evidence="3 4">CECT 8504</strain>
    </source>
</reference>
<dbReference type="Proteomes" id="UP000244912">
    <property type="component" value="Unassembled WGS sequence"/>
</dbReference>
<dbReference type="EC" id="5.3.1.31" evidence="3"/>
<dbReference type="Gene3D" id="1.50.10.10">
    <property type="match status" value="1"/>
</dbReference>
<keyword evidence="4" id="KW-1185">Reference proteome</keyword>